<name>A0AAN7A0W0_9PEZI</name>
<dbReference type="EMBL" id="MU856852">
    <property type="protein sequence ID" value="KAK4157358.1"/>
    <property type="molecule type" value="Genomic_DNA"/>
</dbReference>
<comment type="caution">
    <text evidence="1">The sequence shown here is derived from an EMBL/GenBank/DDBJ whole genome shotgun (WGS) entry which is preliminary data.</text>
</comment>
<reference evidence="1" key="1">
    <citation type="journal article" date="2023" name="Mol. Phylogenet. Evol.">
        <title>Genome-scale phylogeny and comparative genomics of the fungal order Sordariales.</title>
        <authorList>
            <person name="Hensen N."/>
            <person name="Bonometti L."/>
            <person name="Westerberg I."/>
            <person name="Brannstrom I.O."/>
            <person name="Guillou S."/>
            <person name="Cros-Aarteil S."/>
            <person name="Calhoun S."/>
            <person name="Haridas S."/>
            <person name="Kuo A."/>
            <person name="Mondo S."/>
            <person name="Pangilinan J."/>
            <person name="Riley R."/>
            <person name="LaButti K."/>
            <person name="Andreopoulos B."/>
            <person name="Lipzen A."/>
            <person name="Chen C."/>
            <person name="Yan M."/>
            <person name="Daum C."/>
            <person name="Ng V."/>
            <person name="Clum A."/>
            <person name="Steindorff A."/>
            <person name="Ohm R.A."/>
            <person name="Martin F."/>
            <person name="Silar P."/>
            <person name="Natvig D.O."/>
            <person name="Lalanne C."/>
            <person name="Gautier V."/>
            <person name="Ament-Velasquez S.L."/>
            <person name="Kruys A."/>
            <person name="Hutchinson M.I."/>
            <person name="Powell A.J."/>
            <person name="Barry K."/>
            <person name="Miller A.N."/>
            <person name="Grigoriev I.V."/>
            <person name="Debuchy R."/>
            <person name="Gladieux P."/>
            <person name="Hiltunen Thoren M."/>
            <person name="Johannesson H."/>
        </authorList>
    </citation>
    <scope>NUCLEOTIDE SEQUENCE</scope>
    <source>
        <strain evidence="1">CBS 538.74</strain>
    </source>
</reference>
<reference evidence="1" key="2">
    <citation type="submission" date="2023-05" db="EMBL/GenBank/DDBJ databases">
        <authorList>
            <consortium name="Lawrence Berkeley National Laboratory"/>
            <person name="Steindorff A."/>
            <person name="Hensen N."/>
            <person name="Bonometti L."/>
            <person name="Westerberg I."/>
            <person name="Brannstrom I.O."/>
            <person name="Guillou S."/>
            <person name="Cros-Aarteil S."/>
            <person name="Calhoun S."/>
            <person name="Haridas S."/>
            <person name="Kuo A."/>
            <person name="Mondo S."/>
            <person name="Pangilinan J."/>
            <person name="Riley R."/>
            <person name="Labutti K."/>
            <person name="Andreopoulos B."/>
            <person name="Lipzen A."/>
            <person name="Chen C."/>
            <person name="Yanf M."/>
            <person name="Daum C."/>
            <person name="Ng V."/>
            <person name="Clum A."/>
            <person name="Ohm R."/>
            <person name="Martin F."/>
            <person name="Silar P."/>
            <person name="Natvig D."/>
            <person name="Lalanne C."/>
            <person name="Gautier V."/>
            <person name="Ament-Velasquez S.L."/>
            <person name="Kruys A."/>
            <person name="Hutchinson M.I."/>
            <person name="Powell A.J."/>
            <person name="Barry K."/>
            <person name="Miller A.N."/>
            <person name="Grigoriev I.V."/>
            <person name="Debuchy R."/>
            <person name="Gladieux P."/>
            <person name="Thoren M.H."/>
            <person name="Johannesson H."/>
        </authorList>
    </citation>
    <scope>NUCLEOTIDE SEQUENCE</scope>
    <source>
        <strain evidence="1">CBS 538.74</strain>
    </source>
</reference>
<proteinExistence type="predicted"/>
<evidence type="ECO:0000313" key="2">
    <source>
        <dbReference type="Proteomes" id="UP001302745"/>
    </source>
</evidence>
<keyword evidence="2" id="KW-1185">Reference proteome</keyword>
<evidence type="ECO:0000313" key="1">
    <source>
        <dbReference type="EMBL" id="KAK4157358.1"/>
    </source>
</evidence>
<protein>
    <submittedName>
        <fullName evidence="1">Uncharacterized protein</fullName>
    </submittedName>
</protein>
<dbReference type="Gene3D" id="3.40.50.300">
    <property type="entry name" value="P-loop containing nucleotide triphosphate hydrolases"/>
    <property type="match status" value="1"/>
</dbReference>
<accession>A0AAN7A0W0</accession>
<dbReference type="SUPFAM" id="SSF52540">
    <property type="entry name" value="P-loop containing nucleoside triphosphate hydrolases"/>
    <property type="match status" value="1"/>
</dbReference>
<dbReference type="InterPro" id="IPR027417">
    <property type="entry name" value="P-loop_NTPase"/>
</dbReference>
<dbReference type="AlphaFoldDB" id="A0AAN7A0W0"/>
<dbReference type="Proteomes" id="UP001302745">
    <property type="component" value="Unassembled WGS sequence"/>
</dbReference>
<gene>
    <name evidence="1" type="ORF">C8A00DRAFT_29786</name>
</gene>
<organism evidence="1 2">
    <name type="scientific">Chaetomidium leptoderma</name>
    <dbReference type="NCBI Taxonomy" id="669021"/>
    <lineage>
        <taxon>Eukaryota</taxon>
        <taxon>Fungi</taxon>
        <taxon>Dikarya</taxon>
        <taxon>Ascomycota</taxon>
        <taxon>Pezizomycotina</taxon>
        <taxon>Sordariomycetes</taxon>
        <taxon>Sordariomycetidae</taxon>
        <taxon>Sordariales</taxon>
        <taxon>Chaetomiaceae</taxon>
        <taxon>Chaetomidium</taxon>
    </lineage>
</organism>
<sequence>MEWNDHRQPLNPKRSRTVLREDVILVVIKNAQGATDYCGLKELLQKETGEDVHRSIVHTQDVWEPTYYCGEYRYKLILLPASDPTPFGDPYIRDANHFSLFLNYDASSTKSWDEMVASCEDISSRCEDGVIPLPTIVAAMGEGCVSREEAERFARQRSCRFFQYSPVTGHGLCKAFASIVEHAHGTRLQYATDPDGFQATVKATTEVVQRLFR</sequence>